<reference evidence="3" key="2">
    <citation type="submission" date="2015-07" db="EMBL/GenBank/DDBJ databases">
        <title>Contrasting host-pathogen interactions and genome evolution in two generalist and specialist microsporidian pathogens of mosquitoes.</title>
        <authorList>
            <consortium name="The Broad Institute Genomics Platform"/>
            <consortium name="The Broad Institute Genome Sequencing Center for Infectious Disease"/>
            <person name="Cuomo C.A."/>
            <person name="Sanscrainte N.D."/>
            <person name="Goldberg J.M."/>
            <person name="Heiman D."/>
            <person name="Young S."/>
            <person name="Zeng Q."/>
            <person name="Becnel J.J."/>
            <person name="Birren B.W."/>
        </authorList>
    </citation>
    <scope>NUCLEOTIDE SEQUENCE [LARGE SCALE GENOMIC DNA]</scope>
    <source>
        <strain evidence="3">USNM 41457</strain>
    </source>
</reference>
<accession>J9DJ99</accession>
<organism evidence="2 3">
    <name type="scientific">Edhazardia aedis (strain USNM 41457)</name>
    <name type="common">Microsporidian parasite</name>
    <dbReference type="NCBI Taxonomy" id="1003232"/>
    <lineage>
        <taxon>Eukaryota</taxon>
        <taxon>Fungi</taxon>
        <taxon>Fungi incertae sedis</taxon>
        <taxon>Microsporidia</taxon>
        <taxon>Edhazardia</taxon>
    </lineage>
</organism>
<keyword evidence="3" id="KW-1185">Reference proteome</keyword>
<evidence type="ECO:0000256" key="1">
    <source>
        <dbReference type="SAM" id="Coils"/>
    </source>
</evidence>
<dbReference type="VEuPathDB" id="MicrosporidiaDB:EDEG_02912"/>
<evidence type="ECO:0008006" key="4">
    <source>
        <dbReference type="Google" id="ProtNLM"/>
    </source>
</evidence>
<dbReference type="InParanoid" id="J9DJ99"/>
<dbReference type="HOGENOM" id="CLU_1475156_0_0_1"/>
<name>J9DJ99_EDHAE</name>
<proteinExistence type="predicted"/>
<gene>
    <name evidence="2" type="ORF">EDEG_02912</name>
</gene>
<keyword evidence="1" id="KW-0175">Coiled coil</keyword>
<dbReference type="Proteomes" id="UP000003163">
    <property type="component" value="Unassembled WGS sequence"/>
</dbReference>
<evidence type="ECO:0000313" key="2">
    <source>
        <dbReference type="EMBL" id="EJW02680.1"/>
    </source>
</evidence>
<dbReference type="AlphaFoldDB" id="J9DJ99"/>
<feature type="coiled-coil region" evidence="1">
    <location>
        <begin position="64"/>
        <end position="112"/>
    </location>
</feature>
<protein>
    <recommendedName>
        <fullName evidence="4">Nucleoporin Nup54 alpha-helical domain-containing protein</fullName>
    </recommendedName>
</protein>
<sequence>MQNIEQQINSLLSAYDKNSPNYCFNYTFQNIKDPAIAQTNYYNSAANIQNVPSYNYENVIIKGFDGLEDRKNKQNQLIKNINESSEFSYTKYAQLRQRCEAINNRIKFLIERLRNLVVLEGDYEDSQKVIDTVYCLRKKMITLTRDSLTFEKSDEVADVLEIFKKVGDNLRTKISQYKQNFKK</sequence>
<dbReference type="OrthoDB" id="6162375at2759"/>
<evidence type="ECO:0000313" key="3">
    <source>
        <dbReference type="Proteomes" id="UP000003163"/>
    </source>
</evidence>
<reference evidence="2 3" key="1">
    <citation type="submission" date="2011-08" db="EMBL/GenBank/DDBJ databases">
        <authorList>
            <person name="Liu Z.J."/>
            <person name="Shi F.L."/>
            <person name="Lu J.Q."/>
            <person name="Li M."/>
            <person name="Wang Z.L."/>
        </authorList>
    </citation>
    <scope>NUCLEOTIDE SEQUENCE [LARGE SCALE GENOMIC DNA]</scope>
    <source>
        <strain evidence="2 3">USNM 41457</strain>
    </source>
</reference>
<dbReference type="EMBL" id="AFBI03000060">
    <property type="protein sequence ID" value="EJW02680.1"/>
    <property type="molecule type" value="Genomic_DNA"/>
</dbReference>
<comment type="caution">
    <text evidence="2">The sequence shown here is derived from an EMBL/GenBank/DDBJ whole genome shotgun (WGS) entry which is preliminary data.</text>
</comment>